<evidence type="ECO:0000313" key="3">
    <source>
        <dbReference type="Proteomes" id="UP000768462"/>
    </source>
</evidence>
<dbReference type="GO" id="GO:0030151">
    <property type="term" value="F:molybdenum ion binding"/>
    <property type="evidence" value="ECO:0007669"/>
    <property type="project" value="InterPro"/>
</dbReference>
<dbReference type="PANTHER" id="PTHR36930">
    <property type="entry name" value="METAL-SULFUR CLUSTER BIOSYNTHESIS PROTEINS YUAD-RELATED"/>
    <property type="match status" value="1"/>
</dbReference>
<dbReference type="SUPFAM" id="SSF50800">
    <property type="entry name" value="PK beta-barrel domain-like"/>
    <property type="match status" value="1"/>
</dbReference>
<sequence>MAKVISINISTEKGVIKTPIKRGFFKIDFGLEGDAHGGNWHRQVSLLGDESIDKLRGKINKELVPGIFAENITTQGITLYELPIGTKLSIGEVIMEVTQIGKECHKGCEIMKTTGECVMPREGIFAQVLEEGWIEPGDEISVIKYWKA</sequence>
<dbReference type="GO" id="GO:0030170">
    <property type="term" value="F:pyridoxal phosphate binding"/>
    <property type="evidence" value="ECO:0007669"/>
    <property type="project" value="InterPro"/>
</dbReference>
<dbReference type="PROSITE" id="PS51340">
    <property type="entry name" value="MOSC"/>
    <property type="match status" value="1"/>
</dbReference>
<evidence type="ECO:0000313" key="2">
    <source>
        <dbReference type="EMBL" id="MBE6061290.1"/>
    </source>
</evidence>
<dbReference type="GO" id="GO:0003824">
    <property type="term" value="F:catalytic activity"/>
    <property type="evidence" value="ECO:0007669"/>
    <property type="project" value="InterPro"/>
</dbReference>
<name>A0A927ZQG5_9CLOT</name>
<dbReference type="PANTHER" id="PTHR36930:SF1">
    <property type="entry name" value="MOSC DOMAIN-CONTAINING PROTEIN"/>
    <property type="match status" value="1"/>
</dbReference>
<organism evidence="2 3">
    <name type="scientific">Clostridium sulfidigenes</name>
    <dbReference type="NCBI Taxonomy" id="318464"/>
    <lineage>
        <taxon>Bacteria</taxon>
        <taxon>Bacillati</taxon>
        <taxon>Bacillota</taxon>
        <taxon>Clostridia</taxon>
        <taxon>Eubacteriales</taxon>
        <taxon>Clostridiaceae</taxon>
        <taxon>Clostridium</taxon>
    </lineage>
</organism>
<proteinExistence type="predicted"/>
<dbReference type="Proteomes" id="UP000768462">
    <property type="component" value="Unassembled WGS sequence"/>
</dbReference>
<dbReference type="InterPro" id="IPR005302">
    <property type="entry name" value="MoCF_Sase_C"/>
</dbReference>
<dbReference type="Gene3D" id="2.40.33.20">
    <property type="entry name" value="PK beta-barrel domain-like"/>
    <property type="match status" value="1"/>
</dbReference>
<dbReference type="AlphaFoldDB" id="A0A927ZQG5"/>
<comment type="caution">
    <text evidence="2">The sequence shown here is derived from an EMBL/GenBank/DDBJ whole genome shotgun (WGS) entry which is preliminary data.</text>
</comment>
<feature type="domain" description="MOSC" evidence="1">
    <location>
        <begin position="18"/>
        <end position="143"/>
    </location>
</feature>
<reference evidence="2" key="1">
    <citation type="submission" date="2019-04" db="EMBL/GenBank/DDBJ databases">
        <title>Evolution of Biomass-Degrading Anaerobic Consortia Revealed by Metagenomics.</title>
        <authorList>
            <person name="Peng X."/>
        </authorList>
    </citation>
    <scope>NUCLEOTIDE SEQUENCE</scope>
    <source>
        <strain evidence="2">SIG254</strain>
    </source>
</reference>
<dbReference type="InterPro" id="IPR011037">
    <property type="entry name" value="Pyrv_Knase-like_insert_dom_sf"/>
</dbReference>
<dbReference type="Pfam" id="PF03473">
    <property type="entry name" value="MOSC"/>
    <property type="match status" value="1"/>
</dbReference>
<dbReference type="EMBL" id="SVCM01000160">
    <property type="protein sequence ID" value="MBE6061290.1"/>
    <property type="molecule type" value="Genomic_DNA"/>
</dbReference>
<evidence type="ECO:0000259" key="1">
    <source>
        <dbReference type="PROSITE" id="PS51340"/>
    </source>
</evidence>
<gene>
    <name evidence="2" type="ORF">E7215_14130</name>
</gene>
<accession>A0A927ZQG5</accession>
<dbReference type="InterPro" id="IPR052716">
    <property type="entry name" value="MOSC_domain"/>
</dbReference>
<protein>
    <submittedName>
        <fullName evidence="2">MOSC domain-containing protein</fullName>
    </submittedName>
</protein>